<keyword evidence="1" id="KW-1133">Transmembrane helix</keyword>
<feature type="domain" description="DUF7703" evidence="2">
    <location>
        <begin position="28"/>
        <end position="261"/>
    </location>
</feature>
<dbReference type="EMBL" id="LYCR01000025">
    <property type="protein sequence ID" value="OGM47157.1"/>
    <property type="molecule type" value="Genomic_DNA"/>
</dbReference>
<organism evidence="3 4">
    <name type="scientific">Aspergillus bombycis</name>
    <dbReference type="NCBI Taxonomy" id="109264"/>
    <lineage>
        <taxon>Eukaryota</taxon>
        <taxon>Fungi</taxon>
        <taxon>Dikarya</taxon>
        <taxon>Ascomycota</taxon>
        <taxon>Pezizomycotina</taxon>
        <taxon>Eurotiomycetes</taxon>
        <taxon>Eurotiomycetidae</taxon>
        <taxon>Eurotiales</taxon>
        <taxon>Aspergillaceae</taxon>
        <taxon>Aspergillus</taxon>
    </lineage>
</organism>
<proteinExistence type="predicted"/>
<evidence type="ECO:0000259" key="2">
    <source>
        <dbReference type="Pfam" id="PF24802"/>
    </source>
</evidence>
<keyword evidence="1" id="KW-0812">Transmembrane</keyword>
<feature type="transmembrane region" description="Helical" evidence="1">
    <location>
        <begin position="56"/>
        <end position="80"/>
    </location>
</feature>
<dbReference type="OrthoDB" id="405906at2759"/>
<dbReference type="GeneID" id="34447353"/>
<dbReference type="Proteomes" id="UP000179179">
    <property type="component" value="Unassembled WGS sequence"/>
</dbReference>
<feature type="transmembrane region" description="Helical" evidence="1">
    <location>
        <begin position="157"/>
        <end position="182"/>
    </location>
</feature>
<dbReference type="AlphaFoldDB" id="A0A1F8A643"/>
<dbReference type="PANTHER" id="PTHR37013">
    <property type="entry name" value="INTEGRAL MEMBRANE PROTEIN (AFU_ORTHOLOGUE AFUA_1G05950)-RELATED"/>
    <property type="match status" value="1"/>
</dbReference>
<evidence type="ECO:0000256" key="1">
    <source>
        <dbReference type="SAM" id="Phobius"/>
    </source>
</evidence>
<gene>
    <name evidence="3" type="ORF">ABOM_003963</name>
</gene>
<keyword evidence="4" id="KW-1185">Reference proteome</keyword>
<evidence type="ECO:0000313" key="3">
    <source>
        <dbReference type="EMBL" id="OGM47157.1"/>
    </source>
</evidence>
<protein>
    <recommendedName>
        <fullName evidence="2">DUF7703 domain-containing protein</fullName>
    </recommendedName>
</protein>
<dbReference type="PANTHER" id="PTHR37013:SF5">
    <property type="entry name" value="INTEGRAL MEMBRANE PROTEIN"/>
    <property type="match status" value="1"/>
</dbReference>
<sequence length="316" mass="35481">MDTTSNEAAIRLQPLGGHGTFTVKTTSAAFLAIALYNAVELLILILGNFHHHHGIYFWSLLLSTALGVVPFSIGAIIDLYDLSPLWVILVMIDLGWIFMVGGQSVVLYSRLHLVSRNDRVLRYLRYMIIIDTIILTTPMSIIYFTTAYSTPRVWARAFYIMEVIQVIWFSVQECVISTFWIVETAKLIRLRPGHDRRRKRTMYEILAINLAAILMDIALLVLQFSGYYYVQVPVKATVYSIKLKLEFAVLGKLVHLATTHQTDSVGFGISPVMTPVDVATSISPSSETSKVHRVMKIPGEFWKSTPKHSAASGALM</sequence>
<dbReference type="RefSeq" id="XP_022390874.1">
    <property type="nucleotide sequence ID" value="XM_022531093.1"/>
</dbReference>
<reference evidence="3 4" key="1">
    <citation type="journal article" date="2016" name="Genome Biol. Evol.">
        <title>Draft genome sequence of an aflatoxigenic Aspergillus species, A. bombycis.</title>
        <authorList>
            <person name="Moore G.G."/>
            <person name="Mack B.M."/>
            <person name="Beltz S.B."/>
            <person name="Gilbert M.K."/>
        </authorList>
    </citation>
    <scope>NUCLEOTIDE SEQUENCE [LARGE SCALE GENOMIC DNA]</scope>
    <source>
        <strain evidence="4">NRRL 26010</strain>
    </source>
</reference>
<feature type="transmembrane region" description="Helical" evidence="1">
    <location>
        <begin position="86"/>
        <end position="111"/>
    </location>
</feature>
<dbReference type="InterPro" id="IPR056120">
    <property type="entry name" value="DUF7703"/>
</dbReference>
<comment type="caution">
    <text evidence="3">The sequence shown here is derived from an EMBL/GenBank/DDBJ whole genome shotgun (WGS) entry which is preliminary data.</text>
</comment>
<feature type="transmembrane region" description="Helical" evidence="1">
    <location>
        <begin position="203"/>
        <end position="230"/>
    </location>
</feature>
<keyword evidence="1" id="KW-0472">Membrane</keyword>
<evidence type="ECO:0000313" key="4">
    <source>
        <dbReference type="Proteomes" id="UP000179179"/>
    </source>
</evidence>
<accession>A0A1F8A643</accession>
<name>A0A1F8A643_9EURO</name>
<feature type="transmembrane region" description="Helical" evidence="1">
    <location>
        <begin position="123"/>
        <end position="145"/>
    </location>
</feature>
<dbReference type="Pfam" id="PF24802">
    <property type="entry name" value="DUF7703"/>
    <property type="match status" value="1"/>
</dbReference>
<feature type="transmembrane region" description="Helical" evidence="1">
    <location>
        <begin position="28"/>
        <end position="49"/>
    </location>
</feature>